<dbReference type="EMBL" id="BGZK01001752">
    <property type="protein sequence ID" value="GBP85676.1"/>
    <property type="molecule type" value="Genomic_DNA"/>
</dbReference>
<name>A0A4C1ZAS9_EUMVA</name>
<evidence type="ECO:0000256" key="1">
    <source>
        <dbReference type="SAM" id="MobiDB-lite"/>
    </source>
</evidence>
<dbReference type="AlphaFoldDB" id="A0A4C1ZAS9"/>
<comment type="caution">
    <text evidence="2">The sequence shown here is derived from an EMBL/GenBank/DDBJ whole genome shotgun (WGS) entry which is preliminary data.</text>
</comment>
<sequence>MTKQAFILMLRSTQPLRAAKGPSSVGMRVSTFFCFHARRCTVVSPAPDHRIAEFMIPFMTKVLDVKTQPNDLTPDLTSNFEPDYDSDLGTVAHPAPDLGTVANPAPDPGTVANSTPGPGTVANLTPGPEVDTDRTPDAAFDAHARRSTLAERAAGSRITFTRSSRPLTALRSTPARARPKNNKSNPSINPATATRDSRPAAPAPFRKRPPLFTQMRGRLALTSLPGRCMRTSRFTPLFANDLFDGIVDYAIACKKVPLNFPRWRSRRRAVLLQQPSCACTRGFASVNRNSISFISHHFPPTTDLTLNADPDPGTGSASEFNSNPDHALSSDLGSGLPLALAILVAGRSVYYNEHEIEPSGTGQLGRRRARMRLSPRRLHPNIQIKAWRLYKHVSEMS</sequence>
<feature type="region of interest" description="Disordered" evidence="1">
    <location>
        <begin position="159"/>
        <end position="208"/>
    </location>
</feature>
<dbReference type="Proteomes" id="UP000299102">
    <property type="component" value="Unassembled WGS sequence"/>
</dbReference>
<gene>
    <name evidence="2" type="ORF">EVAR_99798_1</name>
</gene>
<accession>A0A4C1ZAS9</accession>
<organism evidence="2 3">
    <name type="scientific">Eumeta variegata</name>
    <name type="common">Bagworm moth</name>
    <name type="synonym">Eumeta japonica</name>
    <dbReference type="NCBI Taxonomy" id="151549"/>
    <lineage>
        <taxon>Eukaryota</taxon>
        <taxon>Metazoa</taxon>
        <taxon>Ecdysozoa</taxon>
        <taxon>Arthropoda</taxon>
        <taxon>Hexapoda</taxon>
        <taxon>Insecta</taxon>
        <taxon>Pterygota</taxon>
        <taxon>Neoptera</taxon>
        <taxon>Endopterygota</taxon>
        <taxon>Lepidoptera</taxon>
        <taxon>Glossata</taxon>
        <taxon>Ditrysia</taxon>
        <taxon>Tineoidea</taxon>
        <taxon>Psychidae</taxon>
        <taxon>Oiketicinae</taxon>
        <taxon>Eumeta</taxon>
    </lineage>
</organism>
<evidence type="ECO:0000313" key="3">
    <source>
        <dbReference type="Proteomes" id="UP000299102"/>
    </source>
</evidence>
<proteinExistence type="predicted"/>
<feature type="compositionally biased region" description="Polar residues" evidence="1">
    <location>
        <begin position="315"/>
        <end position="324"/>
    </location>
</feature>
<keyword evidence="3" id="KW-1185">Reference proteome</keyword>
<evidence type="ECO:0000313" key="2">
    <source>
        <dbReference type="EMBL" id="GBP85676.1"/>
    </source>
</evidence>
<feature type="region of interest" description="Disordered" evidence="1">
    <location>
        <begin position="306"/>
        <end position="326"/>
    </location>
</feature>
<reference evidence="2 3" key="1">
    <citation type="journal article" date="2019" name="Commun. Biol.">
        <title>The bagworm genome reveals a unique fibroin gene that provides high tensile strength.</title>
        <authorList>
            <person name="Kono N."/>
            <person name="Nakamura H."/>
            <person name="Ohtoshi R."/>
            <person name="Tomita M."/>
            <person name="Numata K."/>
            <person name="Arakawa K."/>
        </authorList>
    </citation>
    <scope>NUCLEOTIDE SEQUENCE [LARGE SCALE GENOMIC DNA]</scope>
</reference>
<protein>
    <submittedName>
        <fullName evidence="2">Uncharacterized protein</fullName>
    </submittedName>
</protein>